<dbReference type="Proteomes" id="UP000783686">
    <property type="component" value="Unassembled WGS sequence"/>
</dbReference>
<keyword evidence="3" id="KW-1185">Reference proteome</keyword>
<reference evidence="2" key="1">
    <citation type="submission" date="2020-09" db="EMBL/GenBank/DDBJ databases">
        <authorList>
            <person name="Kikuchi T."/>
        </authorList>
    </citation>
    <scope>NUCLEOTIDE SEQUENCE</scope>
    <source>
        <strain evidence="2">SH1</strain>
    </source>
</reference>
<dbReference type="PANTHER" id="PTHR22718:SF25">
    <property type="entry name" value="G-PROTEIN COUPLED RECEPTORS FAMILY 1 PROFILE DOMAIN-CONTAINING PROTEIN"/>
    <property type="match status" value="1"/>
</dbReference>
<dbReference type="PANTHER" id="PTHR22718">
    <property type="entry name" value="SERPENTINE RECEPTOR, CLASS X"/>
    <property type="match status" value="1"/>
</dbReference>
<feature type="transmembrane region" description="Helical" evidence="1">
    <location>
        <begin position="89"/>
        <end position="111"/>
    </location>
</feature>
<dbReference type="SUPFAM" id="SSF81321">
    <property type="entry name" value="Family A G protein-coupled receptor-like"/>
    <property type="match status" value="1"/>
</dbReference>
<protein>
    <recommendedName>
        <fullName evidence="4">G_PROTEIN_RECEP_F1_2 domain-containing protein</fullName>
    </recommendedName>
</protein>
<evidence type="ECO:0000256" key="1">
    <source>
        <dbReference type="SAM" id="Phobius"/>
    </source>
</evidence>
<comment type="caution">
    <text evidence="2">The sequence shown here is derived from an EMBL/GenBank/DDBJ whole genome shotgun (WGS) entry which is preliminary data.</text>
</comment>
<sequence>MLVTDLPSAAVKNLATVLFTLLALNGILLNSLWCLILIMGHRHFSRRPFYIISRHLLVCDLLCISGQVVLAVPLTIMEYHNAWSYKRTVIFNIFSTFETVGHMSTLTFVFLQSLSQIAPFLPNQKQLIHHLSSSGTVICMFGWMFNISLMFAIYLTKCRKDFDLFDFHFYFICTEDRERAEFIWMILNINVVVIIASAYFIYIMGFKNTRIRIGALESKGNLNEDCKRELVELRKRRLIILQGLLITSMLTARMIAYYVVTPMLKSLNRDAHTVGSVLSNCVEMISSSVHPYIYIKYNERAHKYFLRIIASIKPQRDGDETTEFTVGDMSRIK</sequence>
<evidence type="ECO:0008006" key="4">
    <source>
        <dbReference type="Google" id="ProtNLM"/>
    </source>
</evidence>
<feature type="transmembrane region" description="Helical" evidence="1">
    <location>
        <begin position="131"/>
        <end position="155"/>
    </location>
</feature>
<evidence type="ECO:0000313" key="2">
    <source>
        <dbReference type="EMBL" id="CAD5224514.1"/>
    </source>
</evidence>
<proteinExistence type="predicted"/>
<dbReference type="OrthoDB" id="5830729at2759"/>
<dbReference type="EMBL" id="CAJFDH010000005">
    <property type="protein sequence ID" value="CAD5224514.1"/>
    <property type="molecule type" value="Genomic_DNA"/>
</dbReference>
<dbReference type="Proteomes" id="UP000614601">
    <property type="component" value="Unassembled WGS sequence"/>
</dbReference>
<feature type="transmembrane region" description="Helical" evidence="1">
    <location>
        <begin position="14"/>
        <end position="36"/>
    </location>
</feature>
<dbReference type="Gene3D" id="1.20.1070.10">
    <property type="entry name" value="Rhodopsin 7-helix transmembrane proteins"/>
    <property type="match status" value="1"/>
</dbReference>
<feature type="transmembrane region" description="Helical" evidence="1">
    <location>
        <begin position="238"/>
        <end position="260"/>
    </location>
</feature>
<keyword evidence="1" id="KW-1133">Transmembrane helix</keyword>
<evidence type="ECO:0000313" key="3">
    <source>
        <dbReference type="Proteomes" id="UP000614601"/>
    </source>
</evidence>
<dbReference type="AlphaFoldDB" id="A0A811LBG6"/>
<keyword evidence="1" id="KW-0472">Membrane</keyword>
<feature type="transmembrane region" description="Helical" evidence="1">
    <location>
        <begin position="57"/>
        <end position="77"/>
    </location>
</feature>
<gene>
    <name evidence="2" type="ORF">BOKJ2_LOCUS11117</name>
</gene>
<name>A0A811LBG6_9BILA</name>
<dbReference type="EMBL" id="CAJFCW020000005">
    <property type="protein sequence ID" value="CAG9119922.1"/>
    <property type="molecule type" value="Genomic_DNA"/>
</dbReference>
<feature type="transmembrane region" description="Helical" evidence="1">
    <location>
        <begin position="182"/>
        <end position="202"/>
    </location>
</feature>
<accession>A0A811LBG6</accession>
<keyword evidence="1" id="KW-0812">Transmembrane</keyword>
<organism evidence="2 3">
    <name type="scientific">Bursaphelenchus okinawaensis</name>
    <dbReference type="NCBI Taxonomy" id="465554"/>
    <lineage>
        <taxon>Eukaryota</taxon>
        <taxon>Metazoa</taxon>
        <taxon>Ecdysozoa</taxon>
        <taxon>Nematoda</taxon>
        <taxon>Chromadorea</taxon>
        <taxon>Rhabditida</taxon>
        <taxon>Tylenchina</taxon>
        <taxon>Tylenchomorpha</taxon>
        <taxon>Aphelenchoidea</taxon>
        <taxon>Aphelenchoididae</taxon>
        <taxon>Bursaphelenchus</taxon>
    </lineage>
</organism>